<evidence type="ECO:0000259" key="11">
    <source>
        <dbReference type="Pfam" id="PF00482"/>
    </source>
</evidence>
<feature type="domain" description="Type II secretion system protein GspF" evidence="11">
    <location>
        <begin position="272"/>
        <end position="394"/>
    </location>
</feature>
<proteinExistence type="inferred from homology"/>
<evidence type="ECO:0000313" key="12">
    <source>
        <dbReference type="EMBL" id="QPH48494.1"/>
    </source>
</evidence>
<evidence type="ECO:0000256" key="5">
    <source>
        <dbReference type="ARBA" id="ARBA00022519"/>
    </source>
</evidence>
<keyword evidence="5" id="KW-0997">Cell inner membrane</keyword>
<keyword evidence="7 10" id="KW-1133">Transmembrane helix</keyword>
<feature type="domain" description="Type II secretion system protein GspF" evidence="11">
    <location>
        <begin position="68"/>
        <end position="191"/>
    </location>
</feature>
<gene>
    <name evidence="12" type="ORF">IZU98_19235</name>
</gene>
<keyword evidence="3 9" id="KW-0813">Transport</keyword>
<reference evidence="12 13" key="1">
    <citation type="submission" date="2020-11" db="EMBL/GenBank/DDBJ databases">
        <title>Pseudomonas fulva producing VIM-24.</title>
        <authorList>
            <person name="Liu S."/>
        </authorList>
    </citation>
    <scope>NUCLEOTIDE SEQUENCE [LARGE SCALE GENOMIC DNA]</scope>
    <source>
        <strain evidence="12 13">ZDHY414</strain>
    </source>
</reference>
<dbReference type="PANTHER" id="PTHR30012">
    <property type="entry name" value="GENERAL SECRETION PATHWAY PROTEIN"/>
    <property type="match status" value="1"/>
</dbReference>
<evidence type="ECO:0000256" key="9">
    <source>
        <dbReference type="RuleBase" id="RU003923"/>
    </source>
</evidence>
<comment type="subcellular location">
    <subcellularLocation>
        <location evidence="1 9">Cell inner membrane</location>
        <topology evidence="1 9">Multi-pass membrane protein</topology>
    </subcellularLocation>
</comment>
<name>A0A7S9LG73_9PSED</name>
<evidence type="ECO:0000256" key="8">
    <source>
        <dbReference type="ARBA" id="ARBA00023136"/>
    </source>
</evidence>
<sequence>MTSSTHLYTWQGTDASGAHVSGKTTGRSPAYVQAALIRQGITVARVRPAGGLALSWPRWQARPDTAGFSRQLATLLRAGVPLLQAFEVMSRSGCPEGQAAVLLALKKDLGAGLGLADALQRHPHWFDGLYCNLVRVGEQSGTLDRQLEQLACMLEQRRTLEKKVRKAMAYPILLFLTGLGVSTILLLEVIPQFESMFAGMGTALPALTQWVIDLSAGFGQVAPWMALVGVLLGVGGRQRYRQHAPTRLWCAQQLLRMPVFGALLGQAALARFARSLATSYAAGVPLLDALGTVASACGSELHEQAVMRLRQAMENGRVLNQAMAEERVFPPLLVQMAAIGEASGTLDQMLDKAASHYEDQVSQALDQLASLLEPAIVLVLGVLVGGLVVAMYLPIFQLGSLI</sequence>
<feature type="transmembrane region" description="Helical" evidence="10">
    <location>
        <begin position="375"/>
        <end position="396"/>
    </location>
</feature>
<evidence type="ECO:0000256" key="3">
    <source>
        <dbReference type="ARBA" id="ARBA00022448"/>
    </source>
</evidence>
<evidence type="ECO:0000256" key="2">
    <source>
        <dbReference type="ARBA" id="ARBA00005745"/>
    </source>
</evidence>
<evidence type="ECO:0000256" key="6">
    <source>
        <dbReference type="ARBA" id="ARBA00022692"/>
    </source>
</evidence>
<keyword evidence="4" id="KW-1003">Cell membrane</keyword>
<dbReference type="PANTHER" id="PTHR30012:SF7">
    <property type="entry name" value="PROTEIN TRANSPORT PROTEIN HOFC HOMOLOG"/>
    <property type="match status" value="1"/>
</dbReference>
<dbReference type="Proteomes" id="UP000594430">
    <property type="component" value="Chromosome"/>
</dbReference>
<comment type="similarity">
    <text evidence="2 9">Belongs to the GSP F family.</text>
</comment>
<evidence type="ECO:0000256" key="10">
    <source>
        <dbReference type="SAM" id="Phobius"/>
    </source>
</evidence>
<dbReference type="FunFam" id="1.20.81.30:FF:000001">
    <property type="entry name" value="Type II secretion system protein F"/>
    <property type="match status" value="2"/>
</dbReference>
<evidence type="ECO:0000256" key="4">
    <source>
        <dbReference type="ARBA" id="ARBA00022475"/>
    </source>
</evidence>
<organism evidence="12 13">
    <name type="scientific">Pseudomonas fulva</name>
    <dbReference type="NCBI Taxonomy" id="47880"/>
    <lineage>
        <taxon>Bacteria</taxon>
        <taxon>Pseudomonadati</taxon>
        <taxon>Pseudomonadota</taxon>
        <taxon>Gammaproteobacteria</taxon>
        <taxon>Pseudomonadales</taxon>
        <taxon>Pseudomonadaceae</taxon>
        <taxon>Pseudomonas</taxon>
    </lineage>
</organism>
<feature type="transmembrane region" description="Helical" evidence="10">
    <location>
        <begin position="167"/>
        <end position="190"/>
    </location>
</feature>
<evidence type="ECO:0000256" key="7">
    <source>
        <dbReference type="ARBA" id="ARBA00022989"/>
    </source>
</evidence>
<dbReference type="EMBL" id="CP064946">
    <property type="protein sequence ID" value="QPH48494.1"/>
    <property type="molecule type" value="Genomic_DNA"/>
</dbReference>
<dbReference type="GO" id="GO:0015628">
    <property type="term" value="P:protein secretion by the type II secretion system"/>
    <property type="evidence" value="ECO:0007669"/>
    <property type="project" value="TreeGrafter"/>
</dbReference>
<dbReference type="InterPro" id="IPR042094">
    <property type="entry name" value="T2SS_GspF_sf"/>
</dbReference>
<dbReference type="RefSeq" id="WP_196110195.1">
    <property type="nucleotide sequence ID" value="NZ_BQHM01000014.1"/>
</dbReference>
<dbReference type="InterPro" id="IPR001992">
    <property type="entry name" value="T2SS_GspF/T4SS_PilC_CS"/>
</dbReference>
<dbReference type="Gene3D" id="1.20.81.30">
    <property type="entry name" value="Type II secretion system (T2SS), domain F"/>
    <property type="match status" value="2"/>
</dbReference>
<dbReference type="PROSITE" id="PS00874">
    <property type="entry name" value="T2SP_F"/>
    <property type="match status" value="1"/>
</dbReference>
<dbReference type="InterPro" id="IPR018076">
    <property type="entry name" value="T2SS_GspF_dom"/>
</dbReference>
<protein>
    <submittedName>
        <fullName evidence="12">Type II secretion system F family protein</fullName>
    </submittedName>
</protein>
<feature type="transmembrane region" description="Helical" evidence="10">
    <location>
        <begin position="210"/>
        <end position="234"/>
    </location>
</feature>
<dbReference type="GO" id="GO:0005886">
    <property type="term" value="C:plasma membrane"/>
    <property type="evidence" value="ECO:0007669"/>
    <property type="project" value="UniProtKB-SubCell"/>
</dbReference>
<keyword evidence="6 9" id="KW-0812">Transmembrane</keyword>
<evidence type="ECO:0000313" key="13">
    <source>
        <dbReference type="Proteomes" id="UP000594430"/>
    </source>
</evidence>
<dbReference type="InterPro" id="IPR003004">
    <property type="entry name" value="GspF/PilC"/>
</dbReference>
<accession>A0A7S9LG73</accession>
<evidence type="ECO:0000256" key="1">
    <source>
        <dbReference type="ARBA" id="ARBA00004429"/>
    </source>
</evidence>
<keyword evidence="8 10" id="KW-0472">Membrane</keyword>
<dbReference type="PRINTS" id="PR00812">
    <property type="entry name" value="BCTERIALGSPF"/>
</dbReference>
<dbReference type="AlphaFoldDB" id="A0A7S9LG73"/>
<dbReference type="Pfam" id="PF00482">
    <property type="entry name" value="T2SSF"/>
    <property type="match status" value="2"/>
</dbReference>